<keyword evidence="2" id="KW-1185">Reference proteome</keyword>
<evidence type="ECO:0000313" key="2">
    <source>
        <dbReference type="Proteomes" id="UP000730482"/>
    </source>
</evidence>
<proteinExistence type="predicted"/>
<gene>
    <name evidence="1" type="ORF">KGQ19_44905</name>
</gene>
<reference evidence="1 2" key="1">
    <citation type="submission" date="2020-02" db="EMBL/GenBank/DDBJ databases">
        <title>Acidophilic actinobacteria isolated from forest soil.</title>
        <authorList>
            <person name="Golinska P."/>
        </authorList>
    </citation>
    <scope>NUCLEOTIDE SEQUENCE [LARGE SCALE GENOMIC DNA]</scope>
    <source>
        <strain evidence="1 2">NL8</strain>
    </source>
</reference>
<dbReference type="Proteomes" id="UP000730482">
    <property type="component" value="Unassembled WGS sequence"/>
</dbReference>
<accession>A0ABS5L6T1</accession>
<dbReference type="EMBL" id="JAAFYZ010000309">
    <property type="protein sequence ID" value="MBS2554017.1"/>
    <property type="molecule type" value="Genomic_DNA"/>
</dbReference>
<dbReference type="RefSeq" id="WP_212021116.1">
    <property type="nucleotide sequence ID" value="NZ_JAAFYZ010000309.1"/>
</dbReference>
<dbReference type="Gene3D" id="3.30.70.20">
    <property type="match status" value="1"/>
</dbReference>
<organism evidence="1 2">
    <name type="scientific">Catenulispora pinistramenti</name>
    <dbReference type="NCBI Taxonomy" id="2705254"/>
    <lineage>
        <taxon>Bacteria</taxon>
        <taxon>Bacillati</taxon>
        <taxon>Actinomycetota</taxon>
        <taxon>Actinomycetes</taxon>
        <taxon>Catenulisporales</taxon>
        <taxon>Catenulisporaceae</taxon>
        <taxon>Catenulispora</taxon>
    </lineage>
</organism>
<sequence length="76" mass="8884">MPRRQRDRTLRVDPIKCEGHALCIEAFPEMITRDPWNYPVLNPHPVPDHLLRHAEHAVTVCPVLALRIVTSDRERK</sequence>
<dbReference type="SUPFAM" id="SSF54862">
    <property type="entry name" value="4Fe-4S ferredoxins"/>
    <property type="match status" value="1"/>
</dbReference>
<dbReference type="Pfam" id="PF13459">
    <property type="entry name" value="Fer4_15"/>
    <property type="match status" value="1"/>
</dbReference>
<protein>
    <submittedName>
        <fullName evidence="1">Ferredoxin</fullName>
    </submittedName>
</protein>
<name>A0ABS5L6T1_9ACTN</name>
<comment type="caution">
    <text evidence="1">The sequence shown here is derived from an EMBL/GenBank/DDBJ whole genome shotgun (WGS) entry which is preliminary data.</text>
</comment>
<evidence type="ECO:0000313" key="1">
    <source>
        <dbReference type="EMBL" id="MBS2554017.1"/>
    </source>
</evidence>